<evidence type="ECO:0000313" key="3">
    <source>
        <dbReference type="Proteomes" id="UP001597267"/>
    </source>
</evidence>
<gene>
    <name evidence="2" type="ORF">ACFQ5M_01985</name>
</gene>
<dbReference type="SUPFAM" id="SSF54593">
    <property type="entry name" value="Glyoxalase/Bleomycin resistance protein/Dihydroxybiphenyl dioxygenase"/>
    <property type="match status" value="1"/>
</dbReference>
<accession>A0ABW4J3B7</accession>
<dbReference type="PANTHER" id="PTHR33990">
    <property type="entry name" value="PROTEIN YJDN-RELATED"/>
    <property type="match status" value="1"/>
</dbReference>
<dbReference type="Gene3D" id="3.10.180.10">
    <property type="entry name" value="2,3-Dihydroxybiphenyl 1,2-Dioxygenase, domain 1"/>
    <property type="match status" value="1"/>
</dbReference>
<name>A0ABW4J3B7_9LACO</name>
<feature type="domain" description="PhnB-like" evidence="1">
    <location>
        <begin position="9"/>
        <end position="140"/>
    </location>
</feature>
<dbReference type="EMBL" id="JBHTOP010000003">
    <property type="protein sequence ID" value="MFD1670861.1"/>
    <property type="molecule type" value="Genomic_DNA"/>
</dbReference>
<proteinExistence type="predicted"/>
<dbReference type="Proteomes" id="UP001597267">
    <property type="component" value="Unassembled WGS sequence"/>
</dbReference>
<dbReference type="InterPro" id="IPR029068">
    <property type="entry name" value="Glyas_Bleomycin-R_OHBP_Dase"/>
</dbReference>
<dbReference type="RefSeq" id="WP_125713916.1">
    <property type="nucleotide sequence ID" value="NZ_JBHTOP010000003.1"/>
</dbReference>
<protein>
    <submittedName>
        <fullName evidence="2">VOC family protein</fullName>
    </submittedName>
</protein>
<evidence type="ECO:0000259" key="1">
    <source>
        <dbReference type="Pfam" id="PF06983"/>
    </source>
</evidence>
<dbReference type="InterPro" id="IPR028973">
    <property type="entry name" value="PhnB-like"/>
</dbReference>
<dbReference type="CDD" id="cd06588">
    <property type="entry name" value="PhnB_like"/>
    <property type="match status" value="1"/>
</dbReference>
<dbReference type="PANTHER" id="PTHR33990:SF5">
    <property type="entry name" value="PHNB-LIKE DOMAIN-CONTAINING PROTEIN"/>
    <property type="match status" value="1"/>
</dbReference>
<dbReference type="Pfam" id="PF06983">
    <property type="entry name" value="3-dmu-9_3-mt"/>
    <property type="match status" value="1"/>
</dbReference>
<evidence type="ECO:0000313" key="2">
    <source>
        <dbReference type="EMBL" id="MFD1670861.1"/>
    </source>
</evidence>
<sequence length="151" mass="16916">MQIRVYPYFAFENAKAAIEYYQEVFGATDVYRLTPKPEQAKQFGLPDDTDLESMTMHAVFTILGNKFECADAFGHGGAPSNQISVMLDVNSEDPESVAAADAFYAKIEASDTVNITMPYAEQFWGGKMGHFVDKYGVNWMLHSSPWSTFKN</sequence>
<reference evidence="3" key="1">
    <citation type="journal article" date="2019" name="Int. J. Syst. Evol. Microbiol.">
        <title>The Global Catalogue of Microorganisms (GCM) 10K type strain sequencing project: providing services to taxonomists for standard genome sequencing and annotation.</title>
        <authorList>
            <consortium name="The Broad Institute Genomics Platform"/>
            <consortium name="The Broad Institute Genome Sequencing Center for Infectious Disease"/>
            <person name="Wu L."/>
            <person name="Ma J."/>
        </authorList>
    </citation>
    <scope>NUCLEOTIDE SEQUENCE [LARGE SCALE GENOMIC DNA]</scope>
    <source>
        <strain evidence="3">CCM 8896</strain>
    </source>
</reference>
<organism evidence="2 3">
    <name type="scientific">Agrilactobacillus yilanensis</name>
    <dbReference type="NCBI Taxonomy" id="2485997"/>
    <lineage>
        <taxon>Bacteria</taxon>
        <taxon>Bacillati</taxon>
        <taxon>Bacillota</taxon>
        <taxon>Bacilli</taxon>
        <taxon>Lactobacillales</taxon>
        <taxon>Lactobacillaceae</taxon>
        <taxon>Agrilactobacillus</taxon>
    </lineage>
</organism>
<keyword evidence="3" id="KW-1185">Reference proteome</keyword>
<comment type="caution">
    <text evidence="2">The sequence shown here is derived from an EMBL/GenBank/DDBJ whole genome shotgun (WGS) entry which is preliminary data.</text>
</comment>